<feature type="transmembrane region" description="Helical" evidence="2">
    <location>
        <begin position="97"/>
        <end position="117"/>
    </location>
</feature>
<proteinExistence type="predicted"/>
<keyword evidence="2" id="KW-1133">Transmembrane helix</keyword>
<feature type="compositionally biased region" description="Basic and acidic residues" evidence="1">
    <location>
        <begin position="195"/>
        <end position="206"/>
    </location>
</feature>
<sequence>MTRLKRHNKAEPHPVNWTSGVRTFKDSITYFHPNLYTAIVLAPWGYAYFSLFLKSLKDADVGSGLVGKLAWVNCRAGDYRFDPMHHHECLERSLRSYAVLLHIIPPLGIAFLMFAWVSDLIPQDPEERALVVGVAITLDTALSSKAAGEHRVVIGTTLRWIDEKWILPKRTEVRKELVEEEQAKAAQGSTQKDSVGNEHDVGSLRD</sequence>
<protein>
    <submittedName>
        <fullName evidence="3">Uncharacterized protein</fullName>
    </submittedName>
</protein>
<evidence type="ECO:0000256" key="2">
    <source>
        <dbReference type="SAM" id="Phobius"/>
    </source>
</evidence>
<keyword evidence="2" id="KW-0472">Membrane</keyword>
<gene>
    <name evidence="3" type="ORF">WG66_15791</name>
</gene>
<comment type="caution">
    <text evidence="3">The sequence shown here is derived from an EMBL/GenBank/DDBJ whole genome shotgun (WGS) entry which is preliminary data.</text>
</comment>
<organism evidence="3 4">
    <name type="scientific">Moniliophthora roreri</name>
    <name type="common">Frosty pod rot fungus</name>
    <name type="synonym">Monilia roreri</name>
    <dbReference type="NCBI Taxonomy" id="221103"/>
    <lineage>
        <taxon>Eukaryota</taxon>
        <taxon>Fungi</taxon>
        <taxon>Dikarya</taxon>
        <taxon>Basidiomycota</taxon>
        <taxon>Agaricomycotina</taxon>
        <taxon>Agaricomycetes</taxon>
        <taxon>Agaricomycetidae</taxon>
        <taxon>Agaricales</taxon>
        <taxon>Marasmiineae</taxon>
        <taxon>Marasmiaceae</taxon>
        <taxon>Moniliophthora</taxon>
    </lineage>
</organism>
<accession>A0A0W0F5K3</accession>
<keyword evidence="2" id="KW-0812">Transmembrane</keyword>
<evidence type="ECO:0000313" key="3">
    <source>
        <dbReference type="EMBL" id="KTB31607.1"/>
    </source>
</evidence>
<reference evidence="3 4" key="1">
    <citation type="submission" date="2015-12" db="EMBL/GenBank/DDBJ databases">
        <title>Draft genome sequence of Moniliophthora roreri, the causal agent of frosty pod rot of cacao.</title>
        <authorList>
            <person name="Aime M.C."/>
            <person name="Diaz-Valderrama J.R."/>
            <person name="Kijpornyongpan T."/>
            <person name="Phillips-Mora W."/>
        </authorList>
    </citation>
    <scope>NUCLEOTIDE SEQUENCE [LARGE SCALE GENOMIC DNA]</scope>
    <source>
        <strain evidence="3 4">MCA 2952</strain>
    </source>
</reference>
<dbReference type="AlphaFoldDB" id="A0A0W0F5K3"/>
<feature type="region of interest" description="Disordered" evidence="1">
    <location>
        <begin position="178"/>
        <end position="206"/>
    </location>
</feature>
<dbReference type="Proteomes" id="UP000054988">
    <property type="component" value="Unassembled WGS sequence"/>
</dbReference>
<evidence type="ECO:0000313" key="4">
    <source>
        <dbReference type="Proteomes" id="UP000054988"/>
    </source>
</evidence>
<dbReference type="EMBL" id="LATX01002303">
    <property type="protein sequence ID" value="KTB31607.1"/>
    <property type="molecule type" value="Genomic_DNA"/>
</dbReference>
<name>A0A0W0F5K3_MONRR</name>
<evidence type="ECO:0000256" key="1">
    <source>
        <dbReference type="SAM" id="MobiDB-lite"/>
    </source>
</evidence>